<comment type="similarity">
    <text evidence="13">Belongs to the SERAC1 family.</text>
</comment>
<dbReference type="Proteomes" id="UP000006039">
    <property type="component" value="Unassembled WGS sequence"/>
</dbReference>
<dbReference type="PANTHER" id="PTHR48182:SF2">
    <property type="entry name" value="PROTEIN SERAC1"/>
    <property type="match status" value="1"/>
</dbReference>
<dbReference type="GO" id="GO:0005739">
    <property type="term" value="C:mitochondrion"/>
    <property type="evidence" value="ECO:0007669"/>
    <property type="project" value="UniProtKB-SubCell"/>
</dbReference>
<keyword evidence="8" id="KW-0443">Lipid metabolism</keyword>
<dbReference type="eggNOG" id="KOG2029">
    <property type="taxonomic scope" value="Eukaryota"/>
</dbReference>
<keyword evidence="7" id="KW-1133">Transmembrane helix</keyword>
<keyword evidence="5" id="KW-0812">Transmembrane</keyword>
<evidence type="ECO:0000256" key="7">
    <source>
        <dbReference type="ARBA" id="ARBA00022989"/>
    </source>
</evidence>
<dbReference type="GO" id="GO:0005783">
    <property type="term" value="C:endoplasmic reticulum"/>
    <property type="evidence" value="ECO:0007669"/>
    <property type="project" value="UniProtKB-SubCell"/>
</dbReference>
<dbReference type="GO" id="GO:0016020">
    <property type="term" value="C:membrane"/>
    <property type="evidence" value="ECO:0007669"/>
    <property type="project" value="UniProtKB-SubCell"/>
</dbReference>
<reference evidence="18" key="2">
    <citation type="submission" date="2010-07" db="EMBL/GenBank/DDBJ databases">
        <authorList>
            <consortium name="The Broad Institute Genome Sequencing Platform"/>
            <consortium name="Broad Institute Genome Sequencing Center for Infectious Disease"/>
            <person name="Ma L.-J."/>
            <person name="Dead R."/>
            <person name="Young S."/>
            <person name="Zeng Q."/>
            <person name="Koehrsen M."/>
            <person name="Alvarado L."/>
            <person name="Berlin A."/>
            <person name="Chapman S.B."/>
            <person name="Chen Z."/>
            <person name="Freedman E."/>
            <person name="Gellesch M."/>
            <person name="Goldberg J."/>
            <person name="Griggs A."/>
            <person name="Gujja S."/>
            <person name="Heilman E.R."/>
            <person name="Heiman D."/>
            <person name="Hepburn T."/>
            <person name="Howarth C."/>
            <person name="Jen D."/>
            <person name="Larson L."/>
            <person name="Mehta T."/>
            <person name="Neiman D."/>
            <person name="Pearson M."/>
            <person name="Roberts A."/>
            <person name="Saif S."/>
            <person name="Shea T."/>
            <person name="Shenoy N."/>
            <person name="Sisk P."/>
            <person name="Stolte C."/>
            <person name="Sykes S."/>
            <person name="Walk T."/>
            <person name="White J."/>
            <person name="Yandava C."/>
            <person name="Haas B."/>
            <person name="Nusbaum C."/>
            <person name="Birren B."/>
        </authorList>
    </citation>
    <scope>NUCLEOTIDE SEQUENCE</scope>
    <source>
        <strain evidence="18">R3-111a-1</strain>
    </source>
</reference>
<dbReference type="RefSeq" id="XP_009228686.1">
    <property type="nucleotide sequence ID" value="XM_009230422.1"/>
</dbReference>
<keyword evidence="10" id="KW-0472">Membrane</keyword>
<reference evidence="18" key="3">
    <citation type="submission" date="2010-09" db="EMBL/GenBank/DDBJ databases">
        <title>Annotation of Gaeumannomyces graminis var. tritici R3-111a-1.</title>
        <authorList>
            <consortium name="The Broad Institute Genome Sequencing Platform"/>
            <person name="Ma L.-J."/>
            <person name="Dead R."/>
            <person name="Young S.K."/>
            <person name="Zeng Q."/>
            <person name="Gargeya S."/>
            <person name="Fitzgerald M."/>
            <person name="Haas B."/>
            <person name="Abouelleil A."/>
            <person name="Alvarado L."/>
            <person name="Arachchi H.M."/>
            <person name="Berlin A."/>
            <person name="Brown A."/>
            <person name="Chapman S.B."/>
            <person name="Chen Z."/>
            <person name="Dunbar C."/>
            <person name="Freedman E."/>
            <person name="Gearin G."/>
            <person name="Gellesch M."/>
            <person name="Goldberg J."/>
            <person name="Griggs A."/>
            <person name="Gujja S."/>
            <person name="Heiman D."/>
            <person name="Howarth C."/>
            <person name="Larson L."/>
            <person name="Lui A."/>
            <person name="MacDonald P.J.P."/>
            <person name="Mehta T."/>
            <person name="Montmayeur A."/>
            <person name="Murphy C."/>
            <person name="Neiman D."/>
            <person name="Pearson M."/>
            <person name="Priest M."/>
            <person name="Roberts A."/>
            <person name="Saif S."/>
            <person name="Shea T."/>
            <person name="Shenoy N."/>
            <person name="Sisk P."/>
            <person name="Stolte C."/>
            <person name="Sykes S."/>
            <person name="Yandava C."/>
            <person name="Wortman J."/>
            <person name="Nusbaum C."/>
            <person name="Birren B."/>
        </authorList>
    </citation>
    <scope>NUCLEOTIDE SEQUENCE</scope>
    <source>
        <strain evidence="18">R3-111a-1</strain>
    </source>
</reference>
<dbReference type="AlphaFoldDB" id="J3PG98"/>
<evidence type="ECO:0000256" key="10">
    <source>
        <dbReference type="ARBA" id="ARBA00023136"/>
    </source>
</evidence>
<reference evidence="19" key="4">
    <citation type="journal article" date="2015" name="G3 (Bethesda)">
        <title>Genome sequences of three phytopathogenic species of the Magnaporthaceae family of fungi.</title>
        <authorList>
            <person name="Okagaki L.H."/>
            <person name="Nunes C.C."/>
            <person name="Sailsbery J."/>
            <person name="Clay B."/>
            <person name="Brown D."/>
            <person name="John T."/>
            <person name="Oh Y."/>
            <person name="Young N."/>
            <person name="Fitzgerald M."/>
            <person name="Haas B.J."/>
            <person name="Zeng Q."/>
            <person name="Young S."/>
            <person name="Adiconis X."/>
            <person name="Fan L."/>
            <person name="Levin J.Z."/>
            <person name="Mitchell T.K."/>
            <person name="Okubara P.A."/>
            <person name="Farman M.L."/>
            <person name="Kohn L.M."/>
            <person name="Birren B."/>
            <person name="Ma L.-J."/>
            <person name="Dean R.A."/>
        </authorList>
    </citation>
    <scope>NUCLEOTIDE SEQUENCE</scope>
    <source>
        <strain evidence="19">R3-111a-1</strain>
    </source>
</reference>
<keyword evidence="4" id="KW-0444">Lipid biosynthesis</keyword>
<evidence type="ECO:0000313" key="19">
    <source>
        <dbReference type="EnsemblFungi" id="EJT69638"/>
    </source>
</evidence>
<dbReference type="SUPFAM" id="SSF48371">
    <property type="entry name" value="ARM repeat"/>
    <property type="match status" value="1"/>
</dbReference>
<evidence type="ECO:0000256" key="4">
    <source>
        <dbReference type="ARBA" id="ARBA00022516"/>
    </source>
</evidence>
<reference evidence="19" key="5">
    <citation type="submission" date="2018-04" db="UniProtKB">
        <authorList>
            <consortium name="EnsemblFungi"/>
        </authorList>
    </citation>
    <scope>IDENTIFICATION</scope>
    <source>
        <strain evidence="19">R3-111a-1</strain>
    </source>
</reference>
<evidence type="ECO:0000256" key="12">
    <source>
        <dbReference type="ARBA" id="ARBA00023264"/>
    </source>
</evidence>
<dbReference type="InterPro" id="IPR007111">
    <property type="entry name" value="NACHT_NTPase"/>
</dbReference>
<dbReference type="SUPFAM" id="SSF52540">
    <property type="entry name" value="P-loop containing nucleoside triphosphate hydrolases"/>
    <property type="match status" value="1"/>
</dbReference>
<reference evidence="20" key="1">
    <citation type="submission" date="2010-07" db="EMBL/GenBank/DDBJ databases">
        <title>The genome sequence of Gaeumannomyces graminis var. tritici strain R3-111a-1.</title>
        <authorList>
            <consortium name="The Broad Institute Genome Sequencing Platform"/>
            <person name="Ma L.-J."/>
            <person name="Dead R."/>
            <person name="Young S."/>
            <person name="Zeng Q."/>
            <person name="Koehrsen M."/>
            <person name="Alvarado L."/>
            <person name="Berlin A."/>
            <person name="Chapman S.B."/>
            <person name="Chen Z."/>
            <person name="Freedman E."/>
            <person name="Gellesch M."/>
            <person name="Goldberg J."/>
            <person name="Griggs A."/>
            <person name="Gujja S."/>
            <person name="Heilman E.R."/>
            <person name="Heiman D."/>
            <person name="Hepburn T."/>
            <person name="Howarth C."/>
            <person name="Jen D."/>
            <person name="Larson L."/>
            <person name="Mehta T."/>
            <person name="Neiman D."/>
            <person name="Pearson M."/>
            <person name="Roberts A."/>
            <person name="Saif S."/>
            <person name="Shea T."/>
            <person name="Shenoy N."/>
            <person name="Sisk P."/>
            <person name="Stolte C."/>
            <person name="Sykes S."/>
            <person name="Walk T."/>
            <person name="White J."/>
            <person name="Yandava C."/>
            <person name="Haas B."/>
            <person name="Nusbaum C."/>
            <person name="Birren B."/>
        </authorList>
    </citation>
    <scope>NUCLEOTIDE SEQUENCE [LARGE SCALE GENOMIC DNA]</scope>
    <source>
        <strain evidence="20">R3-111a-1</strain>
    </source>
</reference>
<organism evidence="18">
    <name type="scientific">Gaeumannomyces tritici (strain R3-111a-1)</name>
    <name type="common">Wheat and barley take-all root rot fungus</name>
    <name type="synonym">Gaeumannomyces graminis var. tritici</name>
    <dbReference type="NCBI Taxonomy" id="644352"/>
    <lineage>
        <taxon>Eukaryota</taxon>
        <taxon>Fungi</taxon>
        <taxon>Dikarya</taxon>
        <taxon>Ascomycota</taxon>
        <taxon>Pezizomycotina</taxon>
        <taxon>Sordariomycetes</taxon>
        <taxon>Sordariomycetidae</taxon>
        <taxon>Magnaporthales</taxon>
        <taxon>Magnaporthaceae</taxon>
        <taxon>Gaeumannomyces</taxon>
    </lineage>
</organism>
<evidence type="ECO:0000256" key="16">
    <source>
        <dbReference type="SAM" id="MobiDB-lite"/>
    </source>
</evidence>
<comment type="subcellular location">
    <subcellularLocation>
        <location evidence="3">Endoplasmic reticulum</location>
    </subcellularLocation>
    <subcellularLocation>
        <location evidence="1">Membrane</location>
        <topology evidence="1">Single-pass membrane protein</topology>
    </subcellularLocation>
    <subcellularLocation>
        <location evidence="2">Mitochondrion</location>
    </subcellularLocation>
</comment>
<dbReference type="Gene3D" id="1.25.10.10">
    <property type="entry name" value="Leucine-rich Repeat Variant"/>
    <property type="match status" value="1"/>
</dbReference>
<dbReference type="Pfam" id="PF05729">
    <property type="entry name" value="NACHT"/>
    <property type="match status" value="1"/>
</dbReference>
<keyword evidence="9" id="KW-0496">Mitochondrion</keyword>
<evidence type="ECO:0000256" key="15">
    <source>
        <dbReference type="ARBA" id="ARBA00041701"/>
    </source>
</evidence>
<evidence type="ECO:0000256" key="6">
    <source>
        <dbReference type="ARBA" id="ARBA00022824"/>
    </source>
</evidence>
<dbReference type="Pfam" id="PF13646">
    <property type="entry name" value="HEAT_2"/>
    <property type="match status" value="1"/>
</dbReference>
<evidence type="ECO:0000256" key="1">
    <source>
        <dbReference type="ARBA" id="ARBA00004167"/>
    </source>
</evidence>
<accession>J3PG98</accession>
<evidence type="ECO:0000313" key="20">
    <source>
        <dbReference type="Proteomes" id="UP000006039"/>
    </source>
</evidence>
<dbReference type="PANTHER" id="PTHR48182">
    <property type="entry name" value="PROTEIN SERAC1"/>
    <property type="match status" value="1"/>
</dbReference>
<dbReference type="OrthoDB" id="427518at2759"/>
<dbReference type="Gene3D" id="3.40.50.300">
    <property type="entry name" value="P-loop containing nucleotide triphosphate hydrolases"/>
    <property type="match status" value="1"/>
</dbReference>
<evidence type="ECO:0000256" key="9">
    <source>
        <dbReference type="ARBA" id="ARBA00023128"/>
    </source>
</evidence>
<dbReference type="InterPro" id="IPR027417">
    <property type="entry name" value="P-loop_NTPase"/>
</dbReference>
<dbReference type="STRING" id="644352.J3PG98"/>
<dbReference type="VEuPathDB" id="FungiDB:GGTG_12522"/>
<dbReference type="InterPro" id="IPR052374">
    <property type="entry name" value="SERAC1"/>
</dbReference>
<feature type="region of interest" description="Disordered" evidence="16">
    <location>
        <begin position="1"/>
        <end position="109"/>
    </location>
</feature>
<protein>
    <recommendedName>
        <fullName evidence="14">Protein SERAC1</fullName>
    </recommendedName>
    <alternativeName>
        <fullName evidence="15">Serine active site-containing protein 1</fullName>
    </alternativeName>
</protein>
<gene>
    <name evidence="19" type="primary">20352980</name>
    <name evidence="18" type="ORF">GGTG_12522</name>
</gene>
<feature type="domain" description="NACHT" evidence="17">
    <location>
        <begin position="493"/>
        <end position="595"/>
    </location>
</feature>
<dbReference type="GeneID" id="20352980"/>
<keyword evidence="11" id="KW-0594">Phospholipid biosynthesis</keyword>
<dbReference type="GO" id="GO:0008654">
    <property type="term" value="P:phospholipid biosynthetic process"/>
    <property type="evidence" value="ECO:0007669"/>
    <property type="project" value="UniProtKB-KW"/>
</dbReference>
<dbReference type="InterPro" id="IPR011989">
    <property type="entry name" value="ARM-like"/>
</dbReference>
<feature type="compositionally biased region" description="Polar residues" evidence="16">
    <location>
        <begin position="13"/>
        <end position="22"/>
    </location>
</feature>
<sequence>MDPVSVGQDELARQSSAISDQPGTKRLNEVSDQGPDGPLQKRARISPETSANDPPGEPATSNSTAQHGTNRVTFCAEEKSQSGADHSYSTGSTRQCTQRGVRLSQVHPKDKTETDIDIIAIHGLDTKSPDTWSWVDRGPPEKRVNWLQDPNMLPGRVERARIFTCDWPADLWQPSDLVQKTEEELALLLLDGIQRRPPATSKYAKEDRPILFIASCLGGIILMKALVDAAEKYRYLRRATRGILFLATPFRGTSFQEVAAWAERCLKAQALIRAQEVNKLLDSLKGSTSALESLVRKFTHLCQRKDPPCLLFNFYELGKTSLPRKAFPLLPSWLANEKLLVDTSSATLDIVQDPLPLDRPHVLMNKFPSPDCLDYDRVAGQIQKMLADIREGSPLEQADAWIRDNIYNAGRLKIERLSGDQLPMDQCYINLAIVEQPGSDAGRSKEGDKAQQSSPFTLQARLKVETPDKNIQVELPTIFNPRKRPYGHTTQPRRILIRGRAGVGKTTLCKKIVHEFAHGTWGEWSQLFDRVLWVPLRTLKSKPDKGYNLEGLFLRDFFCNAPNRGKLAGELEEALHTTQFGTTLFVLDGLDEVSEGLDADNEMCEFLKFLLNQPNVIITSRPYGKLLAGLRPLDVELETIGFYPDQVTEYIGKALHDPQKLAEIQSFLQQRPLIHGLVRIPIQLDALCFTWDEGFGNKSVQTMTSLYQAIEHRLWKKDILRLEKTHEGTPIRRRLLQTASRATIENFVKDEIYFLECLAFAGLHNDTIDYGSEHRNAIADRFVPTLLLDKTLPRLSFLRTSDPSAKHSDHHYHFLHLTFQEYFAARNTNTTHAMIFFGVLSPACFTPIPTNSVASSARSRTSRVTSWVQCINAAEMEFPEHILGNVLQKESEDVKEKVLHSLMERPNILPTIMDHTASCLGDNVSKSLKTAVLHVFKRLHKALPNALQDVAALLKDPDRDVRSAAAEALGGRSDLPEAIFQDVAALLKDPDWVVTSAVVRALCRRSDLPEAILQDVAALLKDPVSEIRSNAVWALGWRSDMPEATLQDVAALLKDPDRDVRSAAAAALSGRSDLPDERFYSLLIKMDFLSFNNLYQVVVERSFSDNLICRGATGTPEQGLVAGRRIGTGLIGVLVRTAYAVDLVGSDADAADPRRAAALDEVDQTNSAMDATNDAMDGIPAAGSGEAGEDDAETALVREATGRHLLERSKMPEGLKSVRRIWGEDKVEYYQ</sequence>
<keyword evidence="6" id="KW-0256">Endoplasmic reticulum</keyword>
<dbReference type="InterPro" id="IPR016024">
    <property type="entry name" value="ARM-type_fold"/>
</dbReference>
<evidence type="ECO:0000313" key="18">
    <source>
        <dbReference type="EMBL" id="EJT69638.1"/>
    </source>
</evidence>
<evidence type="ECO:0000256" key="11">
    <source>
        <dbReference type="ARBA" id="ARBA00023209"/>
    </source>
</evidence>
<dbReference type="Pfam" id="PF23238">
    <property type="entry name" value="DUF7068"/>
    <property type="match status" value="1"/>
</dbReference>
<keyword evidence="12" id="KW-1208">Phospholipid metabolism</keyword>
<dbReference type="EMBL" id="GL385403">
    <property type="protein sequence ID" value="EJT69638.1"/>
    <property type="molecule type" value="Genomic_DNA"/>
</dbReference>
<feature type="compositionally biased region" description="Polar residues" evidence="16">
    <location>
        <begin position="81"/>
        <end position="98"/>
    </location>
</feature>
<evidence type="ECO:0000256" key="2">
    <source>
        <dbReference type="ARBA" id="ARBA00004173"/>
    </source>
</evidence>
<proteinExistence type="inferred from homology"/>
<keyword evidence="20" id="KW-1185">Reference proteome</keyword>
<evidence type="ECO:0000256" key="14">
    <source>
        <dbReference type="ARBA" id="ARBA00040991"/>
    </source>
</evidence>
<evidence type="ECO:0000256" key="5">
    <source>
        <dbReference type="ARBA" id="ARBA00022692"/>
    </source>
</evidence>
<evidence type="ECO:0000259" key="17">
    <source>
        <dbReference type="PROSITE" id="PS50837"/>
    </source>
</evidence>
<evidence type="ECO:0000256" key="13">
    <source>
        <dbReference type="ARBA" id="ARBA00038024"/>
    </source>
</evidence>
<dbReference type="EnsemblFungi" id="EJT69638">
    <property type="protein sequence ID" value="EJT69638"/>
    <property type="gene ID" value="GGTG_12522"/>
</dbReference>
<feature type="compositionally biased region" description="Polar residues" evidence="16">
    <location>
        <begin position="59"/>
        <end position="72"/>
    </location>
</feature>
<dbReference type="InterPro" id="IPR055496">
    <property type="entry name" value="DUF7068"/>
</dbReference>
<feature type="region of interest" description="Disordered" evidence="16">
    <location>
        <begin position="1169"/>
        <end position="1190"/>
    </location>
</feature>
<dbReference type="HOGENOM" id="CLU_267638_0_0_1"/>
<evidence type="ECO:0000256" key="3">
    <source>
        <dbReference type="ARBA" id="ARBA00004240"/>
    </source>
</evidence>
<evidence type="ECO:0000256" key="8">
    <source>
        <dbReference type="ARBA" id="ARBA00023098"/>
    </source>
</evidence>
<dbReference type="PROSITE" id="PS50837">
    <property type="entry name" value="NACHT"/>
    <property type="match status" value="1"/>
</dbReference>
<name>J3PG98_GAET3</name>